<dbReference type="SUPFAM" id="SSF47598">
    <property type="entry name" value="Ribbon-helix-helix"/>
    <property type="match status" value="1"/>
</dbReference>
<dbReference type="eggNOG" id="COG4453">
    <property type="taxonomic scope" value="Bacteria"/>
</dbReference>
<evidence type="ECO:0000256" key="2">
    <source>
        <dbReference type="ARBA" id="ARBA00049988"/>
    </source>
</evidence>
<dbReference type="Proteomes" id="UP000005952">
    <property type="component" value="Chromosome"/>
</dbReference>
<dbReference type="AlphaFoldDB" id="N0B6I0"/>
<dbReference type="RefSeq" id="WP_015598631.1">
    <property type="nucleotide sequence ID" value="NC_021172.1"/>
</dbReference>
<comment type="similarity">
    <text evidence="2">Belongs to the TacA antitoxin family.</text>
</comment>
<name>N0B6I0_9HYPH</name>
<evidence type="ECO:0008006" key="6">
    <source>
        <dbReference type="Google" id="ProtNLM"/>
    </source>
</evidence>
<dbReference type="GO" id="GO:0006355">
    <property type="term" value="P:regulation of DNA-templated transcription"/>
    <property type="evidence" value="ECO:0007669"/>
    <property type="project" value="InterPro"/>
</dbReference>
<dbReference type="PANTHER" id="PTHR35401">
    <property type="entry name" value="COPG FAMILY HELIX-TURN-HELIX PROTEIN-RELATED-RELATED"/>
    <property type="match status" value="1"/>
</dbReference>
<keyword evidence="1" id="KW-1277">Toxin-antitoxin system</keyword>
<dbReference type="InterPro" id="IPR010985">
    <property type="entry name" value="Ribbon_hlx_hlx"/>
</dbReference>
<sequence>MVSQRTTKRKTSKVDDTKPERIDVQVTTHQKALFARAAKLSDQTLTDFIIAALNAAAARVVRDHEVMSLSAEDSAAFAAALLRPAAPGRHLRKAAMRYKKGA</sequence>
<evidence type="ECO:0000256" key="1">
    <source>
        <dbReference type="ARBA" id="ARBA00022649"/>
    </source>
</evidence>
<reference evidence="4 5" key="1">
    <citation type="journal article" date="2013" name="Genome Announc.">
        <title>Genome sequences for three denitrifying bacterial strains isolated from a uranium- and nitrate-contaminated subsurface environment.</title>
        <authorList>
            <person name="Venkatramanan R."/>
            <person name="Prakash O."/>
            <person name="Woyke T."/>
            <person name="Chain P."/>
            <person name="Goodwin L.A."/>
            <person name="Watson D."/>
            <person name="Brooks S."/>
            <person name="Kostka J.E."/>
            <person name="Green S.J."/>
        </authorList>
    </citation>
    <scope>NUCLEOTIDE SEQUENCE [LARGE SCALE GENOMIC DNA]</scope>
    <source>
        <strain evidence="4 5">1NES1</strain>
    </source>
</reference>
<evidence type="ECO:0000256" key="3">
    <source>
        <dbReference type="SAM" id="MobiDB-lite"/>
    </source>
</evidence>
<gene>
    <name evidence="4" type="ORF">HYPDE_34683</name>
</gene>
<feature type="compositionally biased region" description="Basic residues" evidence="3">
    <location>
        <begin position="1"/>
        <end position="11"/>
    </location>
</feature>
<organism evidence="4 5">
    <name type="scientific">Hyphomicrobium denitrificans 1NES1</name>
    <dbReference type="NCBI Taxonomy" id="670307"/>
    <lineage>
        <taxon>Bacteria</taxon>
        <taxon>Pseudomonadati</taxon>
        <taxon>Pseudomonadota</taxon>
        <taxon>Alphaproteobacteria</taxon>
        <taxon>Hyphomicrobiales</taxon>
        <taxon>Hyphomicrobiaceae</taxon>
        <taxon>Hyphomicrobium</taxon>
    </lineage>
</organism>
<dbReference type="EMBL" id="CP005587">
    <property type="protein sequence ID" value="AGK58608.1"/>
    <property type="molecule type" value="Genomic_DNA"/>
</dbReference>
<protein>
    <recommendedName>
        <fullName evidence="6">DUF1778 domain-containing protein</fullName>
    </recommendedName>
</protein>
<dbReference type="Pfam" id="PF08681">
    <property type="entry name" value="TacA1"/>
    <property type="match status" value="1"/>
</dbReference>
<evidence type="ECO:0000313" key="5">
    <source>
        <dbReference type="Proteomes" id="UP000005952"/>
    </source>
</evidence>
<accession>N0B6I0</accession>
<keyword evidence="5" id="KW-1185">Reference proteome</keyword>
<feature type="region of interest" description="Disordered" evidence="3">
    <location>
        <begin position="1"/>
        <end position="20"/>
    </location>
</feature>
<evidence type="ECO:0000313" key="4">
    <source>
        <dbReference type="EMBL" id="AGK58608.1"/>
    </source>
</evidence>
<dbReference type="InterPro" id="IPR014795">
    <property type="entry name" value="TacA_1-like"/>
</dbReference>
<proteinExistence type="inferred from homology"/>
<dbReference type="KEGG" id="hdt:HYPDE_34683"/>
<dbReference type="PANTHER" id="PTHR35401:SF2">
    <property type="entry name" value="ABC-TYPE TRANSPORT SYSTEM"/>
    <property type="match status" value="1"/>
</dbReference>
<dbReference type="HOGENOM" id="CLU_152494_2_0_5"/>
<dbReference type="Gene3D" id="1.20.5.780">
    <property type="entry name" value="Single helix bin"/>
    <property type="match status" value="1"/>
</dbReference>
<dbReference type="STRING" id="670307.HYPDE_34683"/>